<dbReference type="Proteomes" id="UP000887300">
    <property type="component" value="Unassembled WGS sequence"/>
</dbReference>
<accession>A0A8X8GAA6</accession>
<gene>
    <name evidence="2" type="ORF">HF568_04420</name>
</gene>
<name>A0A8X8GAA6_ACIFI</name>
<dbReference type="Pfam" id="PF04715">
    <property type="entry name" value="Anth_synt_I_N"/>
    <property type="match status" value="1"/>
</dbReference>
<reference evidence="2" key="1">
    <citation type="journal article" date="2021" name="ISME J.">
        <title>Genomic evolution of the class Acidithiobacillia: deep-branching Proteobacteria living in extreme acidic conditions.</title>
        <authorList>
            <person name="Moya-Beltran A."/>
            <person name="Beard S."/>
            <person name="Rojas-Villalobos C."/>
            <person name="Issotta F."/>
            <person name="Gallardo Y."/>
            <person name="Ulloa R."/>
            <person name="Giaveno A."/>
            <person name="Degli Esposti M."/>
            <person name="Johnson D.B."/>
            <person name="Quatrini R."/>
        </authorList>
    </citation>
    <scope>NUCLEOTIDE SEQUENCE</scope>
    <source>
        <strain evidence="2">DSM 583</strain>
    </source>
</reference>
<feature type="non-terminal residue" evidence="2">
    <location>
        <position position="87"/>
    </location>
</feature>
<organism evidence="2 3">
    <name type="scientific">Acidithiobacillus ferridurans</name>
    <dbReference type="NCBI Taxonomy" id="1232575"/>
    <lineage>
        <taxon>Bacteria</taxon>
        <taxon>Pseudomonadati</taxon>
        <taxon>Pseudomonadota</taxon>
        <taxon>Acidithiobacillia</taxon>
        <taxon>Acidithiobacillales</taxon>
        <taxon>Acidithiobacillaceae</taxon>
        <taxon>Acidithiobacillus</taxon>
    </lineage>
</organism>
<dbReference type="InterPro" id="IPR006805">
    <property type="entry name" value="Anth_synth_I_N"/>
</dbReference>
<protein>
    <submittedName>
        <fullName evidence="2">Aminodeoxychorismate synthase, component I</fullName>
    </submittedName>
</protein>
<comment type="caution">
    <text evidence="2">The sequence shown here is derived from an EMBL/GenBank/DDBJ whole genome shotgun (WGS) entry which is preliminary data.</text>
</comment>
<dbReference type="EMBL" id="JABBHS010000130">
    <property type="protein sequence ID" value="MBU2722476.1"/>
    <property type="molecule type" value="Genomic_DNA"/>
</dbReference>
<sequence>MALLPYADAPVSVDSAQLMPHSVLTRRAVPYPENAATVFASLASTPWSFFLDSSATASPQGRYSMLVTAPRRRLWQEAGRLWIVDED</sequence>
<evidence type="ECO:0000259" key="1">
    <source>
        <dbReference type="Pfam" id="PF04715"/>
    </source>
</evidence>
<dbReference type="AlphaFoldDB" id="A0A8X8GAA6"/>
<proteinExistence type="predicted"/>
<feature type="domain" description="Anthranilate synthase component I N-terminal" evidence="1">
    <location>
        <begin position="36"/>
        <end position="74"/>
    </location>
</feature>
<evidence type="ECO:0000313" key="2">
    <source>
        <dbReference type="EMBL" id="MBU2722476.1"/>
    </source>
</evidence>
<evidence type="ECO:0000313" key="3">
    <source>
        <dbReference type="Proteomes" id="UP000887300"/>
    </source>
</evidence>